<comment type="caution">
    <text evidence="1">The sequence shown here is derived from an EMBL/GenBank/DDBJ whole genome shotgun (WGS) entry which is preliminary data.</text>
</comment>
<evidence type="ECO:0000313" key="2">
    <source>
        <dbReference type="Proteomes" id="UP000232323"/>
    </source>
</evidence>
<evidence type="ECO:0000313" key="1">
    <source>
        <dbReference type="EMBL" id="GAX79804.1"/>
    </source>
</evidence>
<protein>
    <submittedName>
        <fullName evidence="1">Uncharacterized protein</fullName>
    </submittedName>
</protein>
<sequence>MAITSILECLDNIARRASIPKSKLSVVEDESTPFRRSLVLQDVYVPNLTASFIAKEHGQYSVRCRMALTDIDLTCMATIIEVHISRLPILGYNPRADQSNIRQAPAVTTTYWFRKPASWFKQLQILHGNGVWFEAELATVQLEAVTDTDYLDSTRSSEVLQQRECEPNAVWVESGYTSGGRMWEAGIEATGSKDLSSRRLGVTFNKWSPNKPPPAHEVVDRSSKSCVSEADTVTYTINSRHMRHHPICEPSTWSASTWTWLNKGQEATRHQDKWHGTQFAVDVTMINLDVSPYTVINLDYLHLVPVRPHVLGL</sequence>
<keyword evidence="2" id="KW-1185">Reference proteome</keyword>
<dbReference type="EMBL" id="BEGY01000046">
    <property type="protein sequence ID" value="GAX79804.1"/>
    <property type="molecule type" value="Genomic_DNA"/>
</dbReference>
<proteinExistence type="predicted"/>
<dbReference type="Proteomes" id="UP000232323">
    <property type="component" value="Unassembled WGS sequence"/>
</dbReference>
<accession>A0A250X9Q6</accession>
<name>A0A250X9Q6_9CHLO</name>
<dbReference type="AlphaFoldDB" id="A0A250X9Q6"/>
<reference evidence="1 2" key="1">
    <citation type="submission" date="2017-08" db="EMBL/GenBank/DDBJ databases">
        <title>Acidophilic green algal genome provides insights into adaptation to an acidic environment.</title>
        <authorList>
            <person name="Hirooka S."/>
            <person name="Hirose Y."/>
            <person name="Kanesaki Y."/>
            <person name="Higuchi S."/>
            <person name="Fujiwara T."/>
            <person name="Onuma R."/>
            <person name="Era A."/>
            <person name="Ohbayashi R."/>
            <person name="Uzuka A."/>
            <person name="Nozaki H."/>
            <person name="Yoshikawa H."/>
            <person name="Miyagishima S.Y."/>
        </authorList>
    </citation>
    <scope>NUCLEOTIDE SEQUENCE [LARGE SCALE GENOMIC DNA]</scope>
    <source>
        <strain evidence="1 2">NIES-2499</strain>
    </source>
</reference>
<organism evidence="1 2">
    <name type="scientific">Chlamydomonas eustigma</name>
    <dbReference type="NCBI Taxonomy" id="1157962"/>
    <lineage>
        <taxon>Eukaryota</taxon>
        <taxon>Viridiplantae</taxon>
        <taxon>Chlorophyta</taxon>
        <taxon>core chlorophytes</taxon>
        <taxon>Chlorophyceae</taxon>
        <taxon>CS clade</taxon>
        <taxon>Chlamydomonadales</taxon>
        <taxon>Chlamydomonadaceae</taxon>
        <taxon>Chlamydomonas</taxon>
    </lineage>
</organism>
<gene>
    <name evidence="1" type="ORF">CEUSTIGMA_g7244.t1</name>
</gene>